<sequence>MTLSAPDLVEKTLASSDGTSIYAVAAGNPKHSALVFIHGFGLSSLVFEGLFREPALLDKFYLVSYDVRGNGRSGKPDNPEAHQSSLYAADFRAVLKAFEVTKPLIVAWSMGGIVVADVCAHLPPGTISGVVYVNAAPYLGEALVKVGTPYILEVLPLLLSTDNVATSCEARIKFVEACFSKPDILPTQLKWSWIGATVMQPPLVAALTAGRSQDASKLFEAAEGGLPALAITSTADLIIQGKNVEEMLKEHFKNLEVHRIENGSHTPFIDDKEEFVKVLTEFAKKTFQG</sequence>
<keyword evidence="3" id="KW-1185">Reference proteome</keyword>
<comment type="caution">
    <text evidence="2">The sequence shown here is derived from an EMBL/GenBank/DDBJ whole genome shotgun (WGS) entry which is preliminary data.</text>
</comment>
<feature type="non-terminal residue" evidence="2">
    <location>
        <position position="289"/>
    </location>
</feature>
<accession>A0A9W8MJ48</accession>
<dbReference type="SUPFAM" id="SSF53474">
    <property type="entry name" value="alpha/beta-Hydrolases"/>
    <property type="match status" value="1"/>
</dbReference>
<name>A0A9W8MJ48_9AGAR</name>
<reference evidence="2" key="1">
    <citation type="submission" date="2022-06" db="EMBL/GenBank/DDBJ databases">
        <title>Genome Sequence of Candolleomyces eurysporus.</title>
        <authorList>
            <person name="Buettner E."/>
        </authorList>
    </citation>
    <scope>NUCLEOTIDE SEQUENCE</scope>
    <source>
        <strain evidence="2">VTCC 930004</strain>
    </source>
</reference>
<dbReference type="InterPro" id="IPR050228">
    <property type="entry name" value="Carboxylesterase_BioH"/>
</dbReference>
<dbReference type="Gene3D" id="3.40.50.1820">
    <property type="entry name" value="alpha/beta hydrolase"/>
    <property type="match status" value="1"/>
</dbReference>
<organism evidence="2 3">
    <name type="scientific">Candolleomyces eurysporus</name>
    <dbReference type="NCBI Taxonomy" id="2828524"/>
    <lineage>
        <taxon>Eukaryota</taxon>
        <taxon>Fungi</taxon>
        <taxon>Dikarya</taxon>
        <taxon>Basidiomycota</taxon>
        <taxon>Agaricomycotina</taxon>
        <taxon>Agaricomycetes</taxon>
        <taxon>Agaricomycetidae</taxon>
        <taxon>Agaricales</taxon>
        <taxon>Agaricineae</taxon>
        <taxon>Psathyrellaceae</taxon>
        <taxon>Candolleomyces</taxon>
    </lineage>
</organism>
<dbReference type="InterPro" id="IPR000073">
    <property type="entry name" value="AB_hydrolase_1"/>
</dbReference>
<proteinExistence type="predicted"/>
<dbReference type="PANTHER" id="PTHR43194:SF2">
    <property type="entry name" value="PEROXISOMAL MEMBRANE PROTEIN LPX1"/>
    <property type="match status" value="1"/>
</dbReference>
<evidence type="ECO:0000313" key="2">
    <source>
        <dbReference type="EMBL" id="KAJ2932586.1"/>
    </source>
</evidence>
<dbReference type="PANTHER" id="PTHR43194">
    <property type="entry name" value="HYDROLASE ALPHA/BETA FOLD FAMILY"/>
    <property type="match status" value="1"/>
</dbReference>
<protein>
    <recommendedName>
        <fullName evidence="1">AB hydrolase-1 domain-containing protein</fullName>
    </recommendedName>
</protein>
<evidence type="ECO:0000259" key="1">
    <source>
        <dbReference type="Pfam" id="PF12697"/>
    </source>
</evidence>
<feature type="domain" description="AB hydrolase-1" evidence="1">
    <location>
        <begin position="34"/>
        <end position="277"/>
    </location>
</feature>
<dbReference type="OrthoDB" id="408373at2759"/>
<gene>
    <name evidence="2" type="ORF">H1R20_g4531</name>
</gene>
<dbReference type="AlphaFoldDB" id="A0A9W8MJ48"/>
<dbReference type="Pfam" id="PF12697">
    <property type="entry name" value="Abhydrolase_6"/>
    <property type="match status" value="1"/>
</dbReference>
<evidence type="ECO:0000313" key="3">
    <source>
        <dbReference type="Proteomes" id="UP001140091"/>
    </source>
</evidence>
<dbReference type="EMBL" id="JANBPK010000770">
    <property type="protein sequence ID" value="KAJ2932586.1"/>
    <property type="molecule type" value="Genomic_DNA"/>
</dbReference>
<dbReference type="Proteomes" id="UP001140091">
    <property type="component" value="Unassembled WGS sequence"/>
</dbReference>
<dbReference type="InterPro" id="IPR029058">
    <property type="entry name" value="AB_hydrolase_fold"/>
</dbReference>